<evidence type="ECO:0000313" key="4">
    <source>
        <dbReference type="Proteomes" id="UP000422764"/>
    </source>
</evidence>
<name>A0A6I6EV81_9CLOT</name>
<keyword evidence="1" id="KW-0175">Coiled coil</keyword>
<dbReference type="InterPro" id="IPR025827">
    <property type="entry name" value="Zn_ribbon_recom_dom"/>
</dbReference>
<dbReference type="EMBL" id="CP046522">
    <property type="protein sequence ID" value="QGU94061.1"/>
    <property type="molecule type" value="Genomic_DNA"/>
</dbReference>
<sequence length="260" mass="30464">MLEETMAQGIITVNSHYGNKDLDEIIKKLVYEKSSINKIETIGASNSSLKLKKTFKCIHIFSGMLKCNECGGNMSYKERYRGYKCTNSQKGGGRCTAHSIKEDYLLEVIKNNLRSYMENKVDRVGMYKMENKKAITADGYRKELKKIERELQKIEKQFEIMCSDKIQGLISDKSFENLMRALRKRQQFLIIKKSNVEGLKERSEDESELYYENYKEEMDRVLGLNTIDKSIIEVLIDKIIVSENRFLEEKKVDIYYKFKI</sequence>
<feature type="coiled-coil region" evidence="1">
    <location>
        <begin position="137"/>
        <end position="164"/>
    </location>
</feature>
<dbReference type="AlphaFoldDB" id="A0A6I6EV81"/>
<organism evidence="3 4">
    <name type="scientific">Clostridium bovifaecis</name>
    <dbReference type="NCBI Taxonomy" id="2184719"/>
    <lineage>
        <taxon>Bacteria</taxon>
        <taxon>Bacillati</taxon>
        <taxon>Bacillota</taxon>
        <taxon>Clostridia</taxon>
        <taxon>Eubacteriales</taxon>
        <taxon>Clostridiaceae</taxon>
        <taxon>Clostridium</taxon>
    </lineage>
</organism>
<dbReference type="Pfam" id="PF13408">
    <property type="entry name" value="Zn_ribbon_recom"/>
    <property type="match status" value="1"/>
</dbReference>
<proteinExistence type="predicted"/>
<accession>A0A6I6EV81</accession>
<dbReference type="Proteomes" id="UP000422764">
    <property type="component" value="Chromosome"/>
</dbReference>
<evidence type="ECO:0000259" key="2">
    <source>
        <dbReference type="Pfam" id="PF13408"/>
    </source>
</evidence>
<feature type="domain" description="Recombinase zinc beta ribbon" evidence="2">
    <location>
        <begin position="60"/>
        <end position="114"/>
    </location>
</feature>
<protein>
    <recommendedName>
        <fullName evidence="2">Recombinase zinc beta ribbon domain-containing protein</fullName>
    </recommendedName>
</protein>
<gene>
    <name evidence="3" type="ORF">GOM49_01945</name>
</gene>
<evidence type="ECO:0000313" key="3">
    <source>
        <dbReference type="EMBL" id="QGU94061.1"/>
    </source>
</evidence>
<evidence type="ECO:0000256" key="1">
    <source>
        <dbReference type="SAM" id="Coils"/>
    </source>
</evidence>
<keyword evidence="4" id="KW-1185">Reference proteome</keyword>
<reference evidence="3 4" key="1">
    <citation type="submission" date="2019-12" db="EMBL/GenBank/DDBJ databases">
        <title>Genome sequenceing of Clostridium bovifaecis.</title>
        <authorList>
            <person name="Yao Y."/>
        </authorList>
    </citation>
    <scope>NUCLEOTIDE SEQUENCE [LARGE SCALE GENOMIC DNA]</scope>
    <source>
        <strain evidence="3 4">BXX</strain>
    </source>
</reference>